<evidence type="ECO:0000256" key="1">
    <source>
        <dbReference type="ARBA" id="ARBA00006738"/>
    </source>
</evidence>
<sequence>MSRRQARGAKAHKAGHLAESLAALWLMLKGYRILARRYRTPVGEIDLVIRRGPVIAYVEVKSRPTRDQALHAVPPKTRARIARAAAWYSQRLNMTGKTERFDLVAISPWRLPHHLVNAWELDL</sequence>
<dbReference type="HAMAP" id="MF_00048">
    <property type="entry name" value="UPF0102"/>
    <property type="match status" value="1"/>
</dbReference>
<dbReference type="PANTHER" id="PTHR34039:SF1">
    <property type="entry name" value="UPF0102 PROTEIN YRAN"/>
    <property type="match status" value="1"/>
</dbReference>
<evidence type="ECO:0000313" key="4">
    <source>
        <dbReference type="Proteomes" id="UP001141619"/>
    </source>
</evidence>
<dbReference type="SUPFAM" id="SSF52980">
    <property type="entry name" value="Restriction endonuclease-like"/>
    <property type="match status" value="1"/>
</dbReference>
<comment type="similarity">
    <text evidence="1 2">Belongs to the UPF0102 family.</text>
</comment>
<proteinExistence type="inferred from homology"/>
<dbReference type="Proteomes" id="UP001141619">
    <property type="component" value="Unassembled WGS sequence"/>
</dbReference>
<reference evidence="3" key="1">
    <citation type="submission" date="2022-08" db="EMBL/GenBank/DDBJ databases">
        <authorList>
            <person name="Vandamme P."/>
            <person name="Hettiarachchi A."/>
            <person name="Peeters C."/>
            <person name="Cnockaert M."/>
            <person name="Carlier A."/>
        </authorList>
    </citation>
    <scope>NUCLEOTIDE SEQUENCE</scope>
    <source>
        <strain evidence="3">LMG 31809</strain>
    </source>
</reference>
<accession>A0A9X3U0K6</accession>
<organism evidence="3 4">
    <name type="scientific">Govanella unica</name>
    <dbReference type="NCBI Taxonomy" id="2975056"/>
    <lineage>
        <taxon>Bacteria</taxon>
        <taxon>Pseudomonadati</taxon>
        <taxon>Pseudomonadota</taxon>
        <taxon>Alphaproteobacteria</taxon>
        <taxon>Emcibacterales</taxon>
        <taxon>Govanellaceae</taxon>
        <taxon>Govanella</taxon>
    </lineage>
</organism>
<dbReference type="RefSeq" id="WP_274944354.1">
    <property type="nucleotide sequence ID" value="NZ_JANWOI010000004.1"/>
</dbReference>
<dbReference type="AlphaFoldDB" id="A0A9X3U0K6"/>
<evidence type="ECO:0000256" key="2">
    <source>
        <dbReference type="HAMAP-Rule" id="MF_00048"/>
    </source>
</evidence>
<keyword evidence="4" id="KW-1185">Reference proteome</keyword>
<dbReference type="InterPro" id="IPR011856">
    <property type="entry name" value="tRNA_endonuc-like_dom_sf"/>
</dbReference>
<dbReference type="Pfam" id="PF02021">
    <property type="entry name" value="UPF0102"/>
    <property type="match status" value="1"/>
</dbReference>
<comment type="caution">
    <text evidence="3">The sequence shown here is derived from an EMBL/GenBank/DDBJ whole genome shotgun (WGS) entry which is preliminary data.</text>
</comment>
<dbReference type="GO" id="GO:0003676">
    <property type="term" value="F:nucleic acid binding"/>
    <property type="evidence" value="ECO:0007669"/>
    <property type="project" value="InterPro"/>
</dbReference>
<reference evidence="3" key="2">
    <citation type="journal article" date="2023" name="Syst. Appl. Microbiol.">
        <title>Govania unica gen. nov., sp. nov., a rare biosphere bacterium that represents a novel family in the class Alphaproteobacteria.</title>
        <authorList>
            <person name="Vandamme P."/>
            <person name="Peeters C."/>
            <person name="Hettiarachchi A."/>
            <person name="Cnockaert M."/>
            <person name="Carlier A."/>
        </authorList>
    </citation>
    <scope>NUCLEOTIDE SEQUENCE</scope>
    <source>
        <strain evidence="3">LMG 31809</strain>
    </source>
</reference>
<evidence type="ECO:0000313" key="3">
    <source>
        <dbReference type="EMBL" id="MDA5194649.1"/>
    </source>
</evidence>
<gene>
    <name evidence="3" type="ORF">NYP16_11875</name>
</gene>
<dbReference type="Gene3D" id="3.40.1350.10">
    <property type="match status" value="1"/>
</dbReference>
<dbReference type="EMBL" id="JANWOI010000004">
    <property type="protein sequence ID" value="MDA5194649.1"/>
    <property type="molecule type" value="Genomic_DNA"/>
</dbReference>
<dbReference type="PANTHER" id="PTHR34039">
    <property type="entry name" value="UPF0102 PROTEIN YRAN"/>
    <property type="match status" value="1"/>
</dbReference>
<protein>
    <recommendedName>
        <fullName evidence="2">UPF0102 protein NYP16_11875</fullName>
    </recommendedName>
</protein>
<dbReference type="InterPro" id="IPR011335">
    <property type="entry name" value="Restrct_endonuc-II-like"/>
</dbReference>
<dbReference type="InterPro" id="IPR003509">
    <property type="entry name" value="UPF0102_YraN-like"/>
</dbReference>
<name>A0A9X3U0K6_9PROT</name>
<dbReference type="NCBIfam" id="NF009151">
    <property type="entry name" value="PRK12497.1-5"/>
    <property type="match status" value="1"/>
</dbReference>